<dbReference type="GO" id="GO:0005886">
    <property type="term" value="C:plasma membrane"/>
    <property type="evidence" value="ECO:0007669"/>
    <property type="project" value="UniProtKB-SubCell"/>
</dbReference>
<dbReference type="PROSITE" id="PS50928">
    <property type="entry name" value="ABC_TM1"/>
    <property type="match status" value="1"/>
</dbReference>
<dbReference type="InterPro" id="IPR035906">
    <property type="entry name" value="MetI-like_sf"/>
</dbReference>
<evidence type="ECO:0000256" key="2">
    <source>
        <dbReference type="ARBA" id="ARBA00022448"/>
    </source>
</evidence>
<dbReference type="AlphaFoldDB" id="A0A5D0P0S5"/>
<evidence type="ECO:0000256" key="4">
    <source>
        <dbReference type="ARBA" id="ARBA00022692"/>
    </source>
</evidence>
<dbReference type="GO" id="GO:0055085">
    <property type="term" value="P:transmembrane transport"/>
    <property type="evidence" value="ECO:0007669"/>
    <property type="project" value="InterPro"/>
</dbReference>
<dbReference type="Pfam" id="PF19300">
    <property type="entry name" value="BPD_transp_1_N"/>
    <property type="match status" value="1"/>
</dbReference>
<feature type="transmembrane region" description="Helical" evidence="7">
    <location>
        <begin position="89"/>
        <end position="110"/>
    </location>
</feature>
<dbReference type="STRING" id="1220554.GCA_001552135_04857"/>
<dbReference type="Proteomes" id="UP000323380">
    <property type="component" value="Unassembled WGS sequence"/>
</dbReference>
<reference evidence="9 10" key="1">
    <citation type="submission" date="2019-08" db="EMBL/GenBank/DDBJ databases">
        <title>Actinomadura sp. nov. CYP1-5 isolated from mountain soil.</title>
        <authorList>
            <person name="Songsumanus A."/>
            <person name="Kuncharoen N."/>
            <person name="Kudo T."/>
            <person name="Yuki M."/>
            <person name="Igarashi Y."/>
            <person name="Tanasupawat S."/>
        </authorList>
    </citation>
    <scope>NUCLEOTIDE SEQUENCE [LARGE SCALE GENOMIC DNA]</scope>
    <source>
        <strain evidence="9 10">JCM 14158</strain>
    </source>
</reference>
<evidence type="ECO:0000313" key="9">
    <source>
        <dbReference type="EMBL" id="TYB49954.1"/>
    </source>
</evidence>
<evidence type="ECO:0000256" key="6">
    <source>
        <dbReference type="ARBA" id="ARBA00023136"/>
    </source>
</evidence>
<keyword evidence="3" id="KW-1003">Cell membrane</keyword>
<feature type="transmembrane region" description="Helical" evidence="7">
    <location>
        <begin position="165"/>
        <end position="184"/>
    </location>
</feature>
<keyword evidence="2 7" id="KW-0813">Transport</keyword>
<organism evidence="9 10">
    <name type="scientific">Actinomadura chibensis</name>
    <dbReference type="NCBI Taxonomy" id="392828"/>
    <lineage>
        <taxon>Bacteria</taxon>
        <taxon>Bacillati</taxon>
        <taxon>Actinomycetota</taxon>
        <taxon>Actinomycetes</taxon>
        <taxon>Streptosporangiales</taxon>
        <taxon>Thermomonosporaceae</taxon>
        <taxon>Actinomadura</taxon>
    </lineage>
</organism>
<sequence length="300" mass="31659">MAVLSGLVVATFLLLHLTPGDPAVRVAGLNATPQRLADVRHDLGLDRPLLAQFASYIGDVARWRLGNSFQTGEPVSSIIAARLPVTLEIVVGAMALTFGIGIGIGVWMAAITREGRHRRVESGFSATTSLLGSIPEYVVGTVLVLVFAVWLGLLPVAGAVSWQGYVLPVLAVAFAPTAVLARIVRVETLDVLAQNYVRTARAKHLSVLRTYGLHVLPNSLTGALTVGGLIFASLLGGTVVVENVFAVPGLGSSLVQAVQVRDYPLVQVTVLVLGFSIVVVNLCVEAALSMLDRQSSLRRS</sequence>
<dbReference type="EMBL" id="VSFG01000001">
    <property type="protein sequence ID" value="TYB49954.1"/>
    <property type="molecule type" value="Genomic_DNA"/>
</dbReference>
<dbReference type="InterPro" id="IPR045621">
    <property type="entry name" value="BPD_transp_1_N"/>
</dbReference>
<feature type="transmembrane region" description="Helical" evidence="7">
    <location>
        <begin position="130"/>
        <end position="153"/>
    </location>
</feature>
<proteinExistence type="inferred from homology"/>
<comment type="subcellular location">
    <subcellularLocation>
        <location evidence="1 7">Cell membrane</location>
        <topology evidence="1 7">Multi-pass membrane protein</topology>
    </subcellularLocation>
</comment>
<evidence type="ECO:0000259" key="8">
    <source>
        <dbReference type="PROSITE" id="PS50928"/>
    </source>
</evidence>
<dbReference type="CDD" id="cd06261">
    <property type="entry name" value="TM_PBP2"/>
    <property type="match status" value="1"/>
</dbReference>
<keyword evidence="5 7" id="KW-1133">Transmembrane helix</keyword>
<dbReference type="PANTHER" id="PTHR43163:SF6">
    <property type="entry name" value="DIPEPTIDE TRANSPORT SYSTEM PERMEASE PROTEIN DPPB-RELATED"/>
    <property type="match status" value="1"/>
</dbReference>
<keyword evidence="6 7" id="KW-0472">Membrane</keyword>
<evidence type="ECO:0000256" key="3">
    <source>
        <dbReference type="ARBA" id="ARBA00022475"/>
    </source>
</evidence>
<name>A0A5D0P0S5_9ACTN</name>
<evidence type="ECO:0000256" key="5">
    <source>
        <dbReference type="ARBA" id="ARBA00022989"/>
    </source>
</evidence>
<dbReference type="SUPFAM" id="SSF161098">
    <property type="entry name" value="MetI-like"/>
    <property type="match status" value="1"/>
</dbReference>
<feature type="transmembrane region" description="Helical" evidence="7">
    <location>
        <begin position="223"/>
        <end position="245"/>
    </location>
</feature>
<dbReference type="PANTHER" id="PTHR43163">
    <property type="entry name" value="DIPEPTIDE TRANSPORT SYSTEM PERMEASE PROTEIN DPPB-RELATED"/>
    <property type="match status" value="1"/>
</dbReference>
<evidence type="ECO:0000313" key="10">
    <source>
        <dbReference type="Proteomes" id="UP000323380"/>
    </source>
</evidence>
<accession>A0A5D0P0S5</accession>
<gene>
    <name evidence="9" type="ORF">FXF69_06850</name>
</gene>
<feature type="domain" description="ABC transmembrane type-1" evidence="8">
    <location>
        <begin position="83"/>
        <end position="284"/>
    </location>
</feature>
<keyword evidence="4 7" id="KW-0812">Transmembrane</keyword>
<evidence type="ECO:0000256" key="1">
    <source>
        <dbReference type="ARBA" id="ARBA00004651"/>
    </source>
</evidence>
<dbReference type="Gene3D" id="1.10.3720.10">
    <property type="entry name" value="MetI-like"/>
    <property type="match status" value="1"/>
</dbReference>
<comment type="caution">
    <text evidence="9">The sequence shown here is derived from an EMBL/GenBank/DDBJ whole genome shotgun (WGS) entry which is preliminary data.</text>
</comment>
<feature type="transmembrane region" description="Helical" evidence="7">
    <location>
        <begin position="265"/>
        <end position="291"/>
    </location>
</feature>
<dbReference type="InterPro" id="IPR000515">
    <property type="entry name" value="MetI-like"/>
</dbReference>
<comment type="similarity">
    <text evidence="7">Belongs to the binding-protein-dependent transport system permease family.</text>
</comment>
<dbReference type="Pfam" id="PF00528">
    <property type="entry name" value="BPD_transp_1"/>
    <property type="match status" value="1"/>
</dbReference>
<evidence type="ECO:0000256" key="7">
    <source>
        <dbReference type="RuleBase" id="RU363032"/>
    </source>
</evidence>
<protein>
    <submittedName>
        <fullName evidence="9">ABC transporter permease</fullName>
    </submittedName>
</protein>
<keyword evidence="10" id="KW-1185">Reference proteome</keyword>